<protein>
    <submittedName>
        <fullName evidence="1">Uncharacterized protein</fullName>
    </submittedName>
</protein>
<name>A0ABV2HM39_9HYPH</name>
<dbReference type="Proteomes" id="UP001549036">
    <property type="component" value="Unassembled WGS sequence"/>
</dbReference>
<keyword evidence="2" id="KW-1185">Reference proteome</keyword>
<gene>
    <name evidence="1" type="ORF">ABID26_000626</name>
</gene>
<sequence>MRILGPQILDDLDYMADGSRQTIKLRDDERVGGAYLAEQLGEGKSEPCFWIIVSQPAERSSVSCVAVARSSVERVHSRSAGLTGLKIDLSCNTYLEYGITKEQT</sequence>
<proteinExistence type="predicted"/>
<organism evidence="1 2">
    <name type="scientific">Mesorhizobium shonense</name>
    <dbReference type="NCBI Taxonomy" id="1209948"/>
    <lineage>
        <taxon>Bacteria</taxon>
        <taxon>Pseudomonadati</taxon>
        <taxon>Pseudomonadota</taxon>
        <taxon>Alphaproteobacteria</taxon>
        <taxon>Hyphomicrobiales</taxon>
        <taxon>Phyllobacteriaceae</taxon>
        <taxon>Mesorhizobium</taxon>
    </lineage>
</organism>
<reference evidence="1 2" key="1">
    <citation type="submission" date="2024-06" db="EMBL/GenBank/DDBJ databases">
        <title>Genomic Encyclopedia of Type Strains, Phase IV (KMG-IV): sequencing the most valuable type-strain genomes for metagenomic binning, comparative biology and taxonomic classification.</title>
        <authorList>
            <person name="Goeker M."/>
        </authorList>
    </citation>
    <scope>NUCLEOTIDE SEQUENCE [LARGE SCALE GENOMIC DNA]</scope>
    <source>
        <strain evidence="1 2">DSM 29846</strain>
    </source>
</reference>
<evidence type="ECO:0000313" key="2">
    <source>
        <dbReference type="Proteomes" id="UP001549036"/>
    </source>
</evidence>
<accession>A0ABV2HM39</accession>
<comment type="caution">
    <text evidence="1">The sequence shown here is derived from an EMBL/GenBank/DDBJ whole genome shotgun (WGS) entry which is preliminary data.</text>
</comment>
<dbReference type="EMBL" id="JBEPLM010000001">
    <property type="protein sequence ID" value="MET3591247.1"/>
    <property type="molecule type" value="Genomic_DNA"/>
</dbReference>
<evidence type="ECO:0000313" key="1">
    <source>
        <dbReference type="EMBL" id="MET3591247.1"/>
    </source>
</evidence>